<organism evidence="1">
    <name type="scientific">Arundo donax</name>
    <name type="common">Giant reed</name>
    <name type="synonym">Donax arundinaceus</name>
    <dbReference type="NCBI Taxonomy" id="35708"/>
    <lineage>
        <taxon>Eukaryota</taxon>
        <taxon>Viridiplantae</taxon>
        <taxon>Streptophyta</taxon>
        <taxon>Embryophyta</taxon>
        <taxon>Tracheophyta</taxon>
        <taxon>Spermatophyta</taxon>
        <taxon>Magnoliopsida</taxon>
        <taxon>Liliopsida</taxon>
        <taxon>Poales</taxon>
        <taxon>Poaceae</taxon>
        <taxon>PACMAD clade</taxon>
        <taxon>Arundinoideae</taxon>
        <taxon>Arundineae</taxon>
        <taxon>Arundo</taxon>
    </lineage>
</organism>
<proteinExistence type="predicted"/>
<reference evidence="1" key="2">
    <citation type="journal article" date="2015" name="Data Brief">
        <title>Shoot transcriptome of the giant reed, Arundo donax.</title>
        <authorList>
            <person name="Barrero R.A."/>
            <person name="Guerrero F.D."/>
            <person name="Moolhuijzen P."/>
            <person name="Goolsby J.A."/>
            <person name="Tidwell J."/>
            <person name="Bellgard S.E."/>
            <person name="Bellgard M.I."/>
        </authorList>
    </citation>
    <scope>NUCLEOTIDE SEQUENCE</scope>
    <source>
        <tissue evidence="1">Shoot tissue taken approximately 20 cm above the soil surface</tissue>
    </source>
</reference>
<dbReference type="EMBL" id="GBRH01225069">
    <property type="protein sequence ID" value="JAD72826.1"/>
    <property type="molecule type" value="Transcribed_RNA"/>
</dbReference>
<dbReference type="AlphaFoldDB" id="A0A0A9CB56"/>
<reference evidence="1" key="1">
    <citation type="submission" date="2014-09" db="EMBL/GenBank/DDBJ databases">
        <authorList>
            <person name="Magalhaes I.L.F."/>
            <person name="Oliveira U."/>
            <person name="Santos F.R."/>
            <person name="Vidigal T.H.D.A."/>
            <person name="Brescovit A.D."/>
            <person name="Santos A.J."/>
        </authorList>
    </citation>
    <scope>NUCLEOTIDE SEQUENCE</scope>
    <source>
        <tissue evidence="1">Shoot tissue taken approximately 20 cm above the soil surface</tissue>
    </source>
</reference>
<sequence>MSKAHMHTEHSFRGAQTCIFSLRHTQSCGEVGHPRSVSMTSNITRRSEFFL</sequence>
<accession>A0A0A9CB56</accession>
<protein>
    <submittedName>
        <fullName evidence="1">Uncharacterized protein</fullName>
    </submittedName>
</protein>
<evidence type="ECO:0000313" key="1">
    <source>
        <dbReference type="EMBL" id="JAD72826.1"/>
    </source>
</evidence>
<name>A0A0A9CB56_ARUDO</name>